<dbReference type="OrthoDB" id="3026402at2759"/>
<gene>
    <name evidence="2" type="ORF">BDN70DRAFT_877698</name>
</gene>
<dbReference type="Proteomes" id="UP000807469">
    <property type="component" value="Unassembled WGS sequence"/>
</dbReference>
<keyword evidence="1" id="KW-0732">Signal</keyword>
<evidence type="ECO:0000313" key="3">
    <source>
        <dbReference type="Proteomes" id="UP000807469"/>
    </source>
</evidence>
<evidence type="ECO:0000256" key="1">
    <source>
        <dbReference type="SAM" id="SignalP"/>
    </source>
</evidence>
<feature type="chain" id="PRO_5040273261" evidence="1">
    <location>
        <begin position="21"/>
        <end position="71"/>
    </location>
</feature>
<organism evidence="2 3">
    <name type="scientific">Pholiota conissans</name>
    <dbReference type="NCBI Taxonomy" id="109636"/>
    <lineage>
        <taxon>Eukaryota</taxon>
        <taxon>Fungi</taxon>
        <taxon>Dikarya</taxon>
        <taxon>Basidiomycota</taxon>
        <taxon>Agaricomycotina</taxon>
        <taxon>Agaricomycetes</taxon>
        <taxon>Agaricomycetidae</taxon>
        <taxon>Agaricales</taxon>
        <taxon>Agaricineae</taxon>
        <taxon>Strophariaceae</taxon>
        <taxon>Pholiota</taxon>
    </lineage>
</organism>
<accession>A0A9P5Z452</accession>
<feature type="signal peptide" evidence="1">
    <location>
        <begin position="1"/>
        <end position="20"/>
    </location>
</feature>
<dbReference type="AlphaFoldDB" id="A0A9P5Z452"/>
<keyword evidence="3" id="KW-1185">Reference proteome</keyword>
<dbReference type="EMBL" id="MU155196">
    <property type="protein sequence ID" value="KAF9480328.1"/>
    <property type="molecule type" value="Genomic_DNA"/>
</dbReference>
<protein>
    <submittedName>
        <fullName evidence="2">Uncharacterized protein</fullName>
    </submittedName>
</protein>
<comment type="caution">
    <text evidence="2">The sequence shown here is derived from an EMBL/GenBank/DDBJ whole genome shotgun (WGS) entry which is preliminary data.</text>
</comment>
<reference evidence="2" key="1">
    <citation type="submission" date="2020-11" db="EMBL/GenBank/DDBJ databases">
        <authorList>
            <consortium name="DOE Joint Genome Institute"/>
            <person name="Ahrendt S."/>
            <person name="Riley R."/>
            <person name="Andreopoulos W."/>
            <person name="Labutti K."/>
            <person name="Pangilinan J."/>
            <person name="Ruiz-Duenas F.J."/>
            <person name="Barrasa J.M."/>
            <person name="Sanchez-Garcia M."/>
            <person name="Camarero S."/>
            <person name="Miyauchi S."/>
            <person name="Serrano A."/>
            <person name="Linde D."/>
            <person name="Babiker R."/>
            <person name="Drula E."/>
            <person name="Ayuso-Fernandez I."/>
            <person name="Pacheco R."/>
            <person name="Padilla G."/>
            <person name="Ferreira P."/>
            <person name="Barriuso J."/>
            <person name="Kellner H."/>
            <person name="Castanera R."/>
            <person name="Alfaro M."/>
            <person name="Ramirez L."/>
            <person name="Pisabarro A.G."/>
            <person name="Kuo A."/>
            <person name="Tritt A."/>
            <person name="Lipzen A."/>
            <person name="He G."/>
            <person name="Yan M."/>
            <person name="Ng V."/>
            <person name="Cullen D."/>
            <person name="Martin F."/>
            <person name="Rosso M.-N."/>
            <person name="Henrissat B."/>
            <person name="Hibbett D."/>
            <person name="Martinez A.T."/>
            <person name="Grigoriev I.V."/>
        </authorList>
    </citation>
    <scope>NUCLEOTIDE SEQUENCE</scope>
    <source>
        <strain evidence="2">CIRM-BRFM 674</strain>
    </source>
</reference>
<name>A0A9P5Z452_9AGAR</name>
<sequence length="71" mass="7297">MKFLSYSLAVCLAFSSVALATPAPQVTDPLPVYHCGGLSGSKCPTGWRCCGPIQVDVGGTCYQGTTGICPL</sequence>
<proteinExistence type="predicted"/>
<evidence type="ECO:0000313" key="2">
    <source>
        <dbReference type="EMBL" id="KAF9480328.1"/>
    </source>
</evidence>